<gene>
    <name evidence="6" type="ORF">MIMGU_mgv1a0254641mg</name>
</gene>
<evidence type="ECO:0000256" key="2">
    <source>
        <dbReference type="ARBA" id="ARBA00023125"/>
    </source>
</evidence>
<dbReference type="InterPro" id="IPR005175">
    <property type="entry name" value="PPC_dom"/>
</dbReference>
<dbReference type="GO" id="GO:0003680">
    <property type="term" value="F:minor groove of adenine-thymine-rich DNA binding"/>
    <property type="evidence" value="ECO:0007669"/>
    <property type="project" value="UniProtKB-UniRule"/>
</dbReference>
<dbReference type="PROSITE" id="PS51742">
    <property type="entry name" value="PPC"/>
    <property type="match status" value="1"/>
</dbReference>
<evidence type="ECO:0000259" key="5">
    <source>
        <dbReference type="PROSITE" id="PS51742"/>
    </source>
</evidence>
<dbReference type="Proteomes" id="UP000030748">
    <property type="component" value="Unassembled WGS sequence"/>
</dbReference>
<protein>
    <recommendedName>
        <fullName evidence="4">AT-hook motif nuclear-localized protein</fullName>
    </recommendedName>
</protein>
<feature type="non-terminal residue" evidence="6">
    <location>
        <position position="47"/>
    </location>
</feature>
<keyword evidence="3 4" id="KW-0804">Transcription</keyword>
<dbReference type="GO" id="GO:0005634">
    <property type="term" value="C:nucleus"/>
    <property type="evidence" value="ECO:0007669"/>
    <property type="project" value="UniProtKB-SubCell"/>
</dbReference>
<comment type="domain">
    <text evidence="4">The PPC domain mediates interactions between AHL proteins.</text>
</comment>
<organism evidence="6 7">
    <name type="scientific">Erythranthe guttata</name>
    <name type="common">Yellow monkey flower</name>
    <name type="synonym">Mimulus guttatus</name>
    <dbReference type="NCBI Taxonomy" id="4155"/>
    <lineage>
        <taxon>Eukaryota</taxon>
        <taxon>Viridiplantae</taxon>
        <taxon>Streptophyta</taxon>
        <taxon>Embryophyta</taxon>
        <taxon>Tracheophyta</taxon>
        <taxon>Spermatophyta</taxon>
        <taxon>Magnoliopsida</taxon>
        <taxon>eudicotyledons</taxon>
        <taxon>Gunneridae</taxon>
        <taxon>Pentapetalae</taxon>
        <taxon>asterids</taxon>
        <taxon>lamiids</taxon>
        <taxon>Lamiales</taxon>
        <taxon>Phrymaceae</taxon>
        <taxon>Erythranthe</taxon>
    </lineage>
</organism>
<name>A0A022RAU4_ERYGU</name>
<keyword evidence="2 4" id="KW-0238">DNA-binding</keyword>
<sequence length="47" mass="5100">RVLDIAAKMLAFAQQRLRCLCIMSGSGPVSSMTLRQPTTSGVNITFE</sequence>
<keyword evidence="7" id="KW-1185">Reference proteome</keyword>
<keyword evidence="1 4" id="KW-0805">Transcription regulation</keyword>
<dbReference type="STRING" id="4155.A0A022RAU4"/>
<proteinExistence type="predicted"/>
<evidence type="ECO:0000313" key="6">
    <source>
        <dbReference type="EMBL" id="EYU37149.1"/>
    </source>
</evidence>
<dbReference type="PANTHER" id="PTHR31500">
    <property type="entry name" value="AT-HOOK MOTIF NUCLEAR-LOCALIZED PROTEIN 9"/>
    <property type="match status" value="1"/>
</dbReference>
<comment type="function">
    <text evidence="4">Transcription factor that specifically binds AT-rich DNA sequences related to the nuclear matrix attachment regions (MARs).</text>
</comment>
<evidence type="ECO:0000256" key="1">
    <source>
        <dbReference type="ARBA" id="ARBA00023015"/>
    </source>
</evidence>
<reference evidence="6 7" key="1">
    <citation type="journal article" date="2013" name="Proc. Natl. Acad. Sci. U.S.A.">
        <title>Fine-scale variation in meiotic recombination in Mimulus inferred from population shotgun sequencing.</title>
        <authorList>
            <person name="Hellsten U."/>
            <person name="Wright K.M."/>
            <person name="Jenkins J."/>
            <person name="Shu S."/>
            <person name="Yuan Y."/>
            <person name="Wessler S.R."/>
            <person name="Schmutz J."/>
            <person name="Willis J.H."/>
            <person name="Rokhsar D.S."/>
        </authorList>
    </citation>
    <scope>NUCLEOTIDE SEQUENCE [LARGE SCALE GENOMIC DNA]</scope>
    <source>
        <strain evidence="7">cv. DUN x IM62</strain>
    </source>
</reference>
<keyword evidence="4" id="KW-0539">Nucleus</keyword>
<evidence type="ECO:0000313" key="7">
    <source>
        <dbReference type="Proteomes" id="UP000030748"/>
    </source>
</evidence>
<accession>A0A022RAU4</accession>
<dbReference type="InterPro" id="IPR039605">
    <property type="entry name" value="AHL"/>
</dbReference>
<feature type="non-terminal residue" evidence="6">
    <location>
        <position position="1"/>
    </location>
</feature>
<feature type="domain" description="PPC" evidence="5">
    <location>
        <begin position="1"/>
        <end position="47"/>
    </location>
</feature>
<dbReference type="PANTHER" id="PTHR31500:SF64">
    <property type="entry name" value="AT-HOOK MOTIF NUCLEAR-LOCALIZED PROTEIN 12-RELATED"/>
    <property type="match status" value="1"/>
</dbReference>
<comment type="subcellular location">
    <subcellularLocation>
        <location evidence="4">Nucleus</location>
    </subcellularLocation>
</comment>
<dbReference type="AlphaFoldDB" id="A0A022RAU4"/>
<evidence type="ECO:0000256" key="4">
    <source>
        <dbReference type="RuleBase" id="RU367031"/>
    </source>
</evidence>
<dbReference type="EMBL" id="KI630566">
    <property type="protein sequence ID" value="EYU37149.1"/>
    <property type="molecule type" value="Genomic_DNA"/>
</dbReference>
<evidence type="ECO:0000256" key="3">
    <source>
        <dbReference type="ARBA" id="ARBA00023163"/>
    </source>
</evidence>